<organism evidence="2 3">
    <name type="scientific">Photinus pyralis</name>
    <name type="common">Common eastern firefly</name>
    <name type="synonym">Lampyris pyralis</name>
    <dbReference type="NCBI Taxonomy" id="7054"/>
    <lineage>
        <taxon>Eukaryota</taxon>
        <taxon>Metazoa</taxon>
        <taxon>Ecdysozoa</taxon>
        <taxon>Arthropoda</taxon>
        <taxon>Hexapoda</taxon>
        <taxon>Insecta</taxon>
        <taxon>Pterygota</taxon>
        <taxon>Neoptera</taxon>
        <taxon>Endopterygota</taxon>
        <taxon>Coleoptera</taxon>
        <taxon>Polyphaga</taxon>
        <taxon>Elateriformia</taxon>
        <taxon>Elateroidea</taxon>
        <taxon>Lampyridae</taxon>
        <taxon>Lampyrinae</taxon>
        <taxon>Photinus</taxon>
    </lineage>
</organism>
<dbReference type="AlphaFoldDB" id="A0A5N4B5Q5"/>
<evidence type="ECO:0000313" key="3">
    <source>
        <dbReference type="Proteomes" id="UP000327044"/>
    </source>
</evidence>
<dbReference type="PANTHER" id="PTHR46599">
    <property type="entry name" value="PIGGYBAC TRANSPOSABLE ELEMENT-DERIVED PROTEIN 4"/>
    <property type="match status" value="1"/>
</dbReference>
<dbReference type="InParanoid" id="A0A5N4B5Q5"/>
<name>A0A5N4B5Q5_PHOPY</name>
<sequence>MSSFHIRDENNLTEEEMLWLLENDCVEYNAILEEDVTSDMENEDHVSDHEEIDDVIVADDDEDTNIPDGPHYTAKDGTQWSKMPLSKRVRRSEANKIVAAPGLTHSSSEISTIRESFLLFFSDAMLDIIVIETNRKAKYFFDQHNATHPGNTKKFAPTNRIEIEAYIGLLITLGALQANTEPIEMLYCSDPAYCRPIIPACLSRNRYSFITKFISLELANKLLMKKLTLCGTLRKNKAFIPRELLPSASKKEYSSMFAFQKNCVLVSYVPKKSRAVILLSNEHQDDKVNSAEMKYKPDILLHYNNTKGAVDATDQMAQKYTTQRRTLRWPMVLFYHMIDIAALNAYKIWTIKNPNYEIGHLDARRKFLLALGKDLAKENIINRYNKANGLNAGPKENILKVFPELRKEAVLQERQPAICVIF</sequence>
<protein>
    <recommendedName>
        <fullName evidence="1">PiggyBac transposable element-derived protein domain-containing protein</fullName>
    </recommendedName>
</protein>
<proteinExistence type="predicted"/>
<keyword evidence="3" id="KW-1185">Reference proteome</keyword>
<gene>
    <name evidence="2" type="ORF">PPYR_01848</name>
</gene>
<evidence type="ECO:0000313" key="2">
    <source>
        <dbReference type="EMBL" id="KAB0804878.1"/>
    </source>
</evidence>
<reference evidence="2 3" key="1">
    <citation type="journal article" date="2018" name="Elife">
        <title>Firefly genomes illuminate parallel origins of bioluminescence in beetles.</title>
        <authorList>
            <person name="Fallon T.R."/>
            <person name="Lower S.E."/>
            <person name="Chang C.H."/>
            <person name="Bessho-Uehara M."/>
            <person name="Martin G.J."/>
            <person name="Bewick A.J."/>
            <person name="Behringer M."/>
            <person name="Debat H.J."/>
            <person name="Wong I."/>
            <person name="Day J.C."/>
            <person name="Suvorov A."/>
            <person name="Silva C.J."/>
            <person name="Stanger-Hall K.F."/>
            <person name="Hall D.W."/>
            <person name="Schmitz R.J."/>
            <person name="Nelson D.R."/>
            <person name="Lewis S.M."/>
            <person name="Shigenobu S."/>
            <person name="Bybee S.M."/>
            <person name="Larracuente A.M."/>
            <person name="Oba Y."/>
            <person name="Weng J.K."/>
        </authorList>
    </citation>
    <scope>NUCLEOTIDE SEQUENCE [LARGE SCALE GENOMIC DNA]</scope>
    <source>
        <strain evidence="2">1611_PpyrPB1</strain>
        <tissue evidence="2">Whole body</tissue>
    </source>
</reference>
<accession>A0A5N4B5Q5</accession>
<dbReference type="Proteomes" id="UP000327044">
    <property type="component" value="Unassembled WGS sequence"/>
</dbReference>
<dbReference type="Pfam" id="PF13843">
    <property type="entry name" value="DDE_Tnp_1_7"/>
    <property type="match status" value="1"/>
</dbReference>
<dbReference type="EMBL" id="VVIM01000001">
    <property type="protein sequence ID" value="KAB0804878.1"/>
    <property type="molecule type" value="Genomic_DNA"/>
</dbReference>
<dbReference type="PANTHER" id="PTHR46599:SF6">
    <property type="entry name" value="DUAL SPECIFICITY PHOSPHATASE 26"/>
    <property type="match status" value="1"/>
</dbReference>
<dbReference type="InterPro" id="IPR029526">
    <property type="entry name" value="PGBD"/>
</dbReference>
<feature type="domain" description="PiggyBac transposable element-derived protein" evidence="1">
    <location>
        <begin position="213"/>
        <end position="346"/>
    </location>
</feature>
<comment type="caution">
    <text evidence="2">The sequence shown here is derived from an EMBL/GenBank/DDBJ whole genome shotgun (WGS) entry which is preliminary data.</text>
</comment>
<evidence type="ECO:0000259" key="1">
    <source>
        <dbReference type="Pfam" id="PF13843"/>
    </source>
</evidence>